<organism evidence="1 2">
    <name type="scientific">Macrosiphum euphorbiae</name>
    <name type="common">potato aphid</name>
    <dbReference type="NCBI Taxonomy" id="13131"/>
    <lineage>
        <taxon>Eukaryota</taxon>
        <taxon>Metazoa</taxon>
        <taxon>Ecdysozoa</taxon>
        <taxon>Arthropoda</taxon>
        <taxon>Hexapoda</taxon>
        <taxon>Insecta</taxon>
        <taxon>Pterygota</taxon>
        <taxon>Neoptera</taxon>
        <taxon>Paraneoptera</taxon>
        <taxon>Hemiptera</taxon>
        <taxon>Sternorrhyncha</taxon>
        <taxon>Aphidomorpha</taxon>
        <taxon>Aphidoidea</taxon>
        <taxon>Aphididae</taxon>
        <taxon>Macrosiphini</taxon>
        <taxon>Macrosiphum</taxon>
    </lineage>
</organism>
<dbReference type="Proteomes" id="UP001160148">
    <property type="component" value="Unassembled WGS sequence"/>
</dbReference>
<keyword evidence="2" id="KW-1185">Reference proteome</keyword>
<protein>
    <submittedName>
        <fullName evidence="1">Uncharacterized protein</fullName>
    </submittedName>
</protein>
<gene>
    <name evidence="1" type="ORF">MEUPH1_LOCUS26709</name>
</gene>
<reference evidence="1 2" key="1">
    <citation type="submission" date="2023-01" db="EMBL/GenBank/DDBJ databases">
        <authorList>
            <person name="Whitehead M."/>
        </authorList>
    </citation>
    <scope>NUCLEOTIDE SEQUENCE [LARGE SCALE GENOMIC DNA]</scope>
</reference>
<accession>A0AAV0Y0B3</accession>
<sequence>MVRGKNRPLEQIGNRMAELFLITNSECSLHLAKDTQFPIFSQNHYNGPLPSNCISPQYKVIAYEKFKIKIESPNDICDSKTGDIIKVENICFFQDLNNCIIVGRKFLRCKDFFLMPCTSSSIGVYEVDNNYMSDINIWKVNEIILKYVSFEYKKSFVVFPLLHTT</sequence>
<comment type="caution">
    <text evidence="1">The sequence shown here is derived from an EMBL/GenBank/DDBJ whole genome shotgun (WGS) entry which is preliminary data.</text>
</comment>
<dbReference type="AlphaFoldDB" id="A0AAV0Y0B3"/>
<proteinExistence type="predicted"/>
<evidence type="ECO:0000313" key="2">
    <source>
        <dbReference type="Proteomes" id="UP001160148"/>
    </source>
</evidence>
<evidence type="ECO:0000313" key="1">
    <source>
        <dbReference type="EMBL" id="CAI6372896.1"/>
    </source>
</evidence>
<dbReference type="EMBL" id="CARXXK010001085">
    <property type="protein sequence ID" value="CAI6372896.1"/>
    <property type="molecule type" value="Genomic_DNA"/>
</dbReference>
<name>A0AAV0Y0B3_9HEMI</name>